<evidence type="ECO:0000313" key="4">
    <source>
        <dbReference type="EMBL" id="KAA6382622.1"/>
    </source>
</evidence>
<feature type="non-terminal residue" evidence="4">
    <location>
        <position position="1378"/>
    </location>
</feature>
<protein>
    <recommendedName>
        <fullName evidence="3">TmcB/TmcC TPR repeats domain-containing protein</fullName>
    </recommendedName>
</protein>
<proteinExistence type="predicted"/>
<feature type="compositionally biased region" description="Basic and acidic residues" evidence="1">
    <location>
        <begin position="976"/>
        <end position="993"/>
    </location>
</feature>
<feature type="non-terminal residue" evidence="4">
    <location>
        <position position="1"/>
    </location>
</feature>
<keyword evidence="2" id="KW-0812">Transmembrane</keyword>
<dbReference type="EMBL" id="SNRW01006680">
    <property type="protein sequence ID" value="KAA6382622.1"/>
    <property type="molecule type" value="Genomic_DNA"/>
</dbReference>
<evidence type="ECO:0000313" key="5">
    <source>
        <dbReference type="Proteomes" id="UP000324800"/>
    </source>
</evidence>
<feature type="compositionally biased region" description="Acidic residues" evidence="1">
    <location>
        <begin position="1070"/>
        <end position="1092"/>
    </location>
</feature>
<dbReference type="PANTHER" id="PTHR14296:SF3">
    <property type="entry name" value="DIKAR, ISOFORM F"/>
    <property type="match status" value="1"/>
</dbReference>
<feature type="compositionally biased region" description="Basic residues" evidence="1">
    <location>
        <begin position="1096"/>
        <end position="1107"/>
    </location>
</feature>
<feature type="transmembrane region" description="Helical" evidence="2">
    <location>
        <begin position="88"/>
        <end position="106"/>
    </location>
</feature>
<gene>
    <name evidence="4" type="ORF">EZS28_021851</name>
</gene>
<keyword evidence="2" id="KW-0472">Membrane</keyword>
<feature type="transmembrane region" description="Helical" evidence="2">
    <location>
        <begin position="169"/>
        <end position="195"/>
    </location>
</feature>
<dbReference type="InterPro" id="IPR028938">
    <property type="entry name" value="Rsf1-like"/>
</dbReference>
<dbReference type="InterPro" id="IPR057352">
    <property type="entry name" value="TPR_TmcB/C"/>
</dbReference>
<feature type="region of interest" description="Disordered" evidence="1">
    <location>
        <begin position="969"/>
        <end position="1036"/>
    </location>
</feature>
<feature type="region of interest" description="Disordered" evidence="1">
    <location>
        <begin position="387"/>
        <end position="413"/>
    </location>
</feature>
<dbReference type="Proteomes" id="UP000324800">
    <property type="component" value="Unassembled WGS sequence"/>
</dbReference>
<feature type="compositionally biased region" description="Basic residues" evidence="1">
    <location>
        <begin position="669"/>
        <end position="678"/>
    </location>
</feature>
<feature type="transmembrane region" description="Helical" evidence="2">
    <location>
        <begin position="1154"/>
        <end position="1178"/>
    </location>
</feature>
<feature type="compositionally biased region" description="Basic and acidic residues" evidence="1">
    <location>
        <begin position="1110"/>
        <end position="1136"/>
    </location>
</feature>
<feature type="compositionally biased region" description="Basic and acidic residues" evidence="1">
    <location>
        <begin position="633"/>
        <end position="647"/>
    </location>
</feature>
<feature type="region of interest" description="Disordered" evidence="1">
    <location>
        <begin position="232"/>
        <end position="251"/>
    </location>
</feature>
<organism evidence="4 5">
    <name type="scientific">Streblomastix strix</name>
    <dbReference type="NCBI Taxonomy" id="222440"/>
    <lineage>
        <taxon>Eukaryota</taxon>
        <taxon>Metamonada</taxon>
        <taxon>Preaxostyla</taxon>
        <taxon>Oxymonadida</taxon>
        <taxon>Streblomastigidae</taxon>
        <taxon>Streblomastix</taxon>
    </lineage>
</organism>
<feature type="domain" description="TmcB/TmcC TPR repeats" evidence="3">
    <location>
        <begin position="531"/>
        <end position="630"/>
    </location>
</feature>
<feature type="transmembrane region" description="Helical" evidence="2">
    <location>
        <begin position="47"/>
        <end position="67"/>
    </location>
</feature>
<dbReference type="PANTHER" id="PTHR14296">
    <property type="entry name" value="REMODELING AND SPACING FACTOR 1"/>
    <property type="match status" value="1"/>
</dbReference>
<feature type="compositionally biased region" description="Acidic residues" evidence="1">
    <location>
        <begin position="994"/>
        <end position="1004"/>
    </location>
</feature>
<dbReference type="GO" id="GO:0006355">
    <property type="term" value="P:regulation of DNA-templated transcription"/>
    <property type="evidence" value="ECO:0007669"/>
    <property type="project" value="InterPro"/>
</dbReference>
<feature type="region of interest" description="Disordered" evidence="1">
    <location>
        <begin position="1055"/>
        <end position="1136"/>
    </location>
</feature>
<evidence type="ECO:0000256" key="2">
    <source>
        <dbReference type="SAM" id="Phobius"/>
    </source>
</evidence>
<feature type="region of interest" description="Disordered" evidence="1">
    <location>
        <begin position="626"/>
        <end position="683"/>
    </location>
</feature>
<sequence length="1378" mass="156218">AEAGSLVTVQHCRLPMNTFTHGVQNIPDSITTPMFIILAKIGTAMRLLFLIIGLIFLVVLVPFTFLIRLFIFSHNHKKGGIFSLQTGVYFTELQVVSTILQIIGLLLRTQKLLIAILGTFIYGITVLYTLLLQPYFHPLGNTVWSSLITIVFTCYFIGIPVAVLDTTKVWVTVIVWILFIPAVIGLPILTGWMTYKRGRSLWAVREDEDITGLVNNADTILLQKQSPRNQYSYQQPQQQQLQQQQSNSITQQGPNIQLQPMQAQFSASTGTTQSSQLHSNEIGQMYNNLQTQPPTGILNPQAQIVRTDGTESAPVIDKSFSPRNGISVGKPLSLLLHNQNDITTVPDYQSVSAPDVKPKTISFLTSVPNNVSQSQVNDRQQTAKLQSGFAQSQKSNVNNNTKQTNKKQKEPKVLKKAPKLRKYKSVFAVENAIKFLCKKEMRKKSDAIVLAEQIIAQGQKKFGTDSHLWVTIALYHKSFTKNNMKLGEALRSTKQNIPSILDRWIVYALTHDLERENSQKGGSSSVGVAFRLRFDKGTKEHELSKAYLSQAYSLLTRDHLDLERIMMFLDKAITHERESRIILEDLMKQYPGSVQVLRALGALLRDIYRDDETALSMFNEATAIEEDAAQSEGKTEDKQSVRDKDKMSNAGRSQTKMSSGGKSSGSSGTRKRRKRRSQKGNLQIAQQNQKDLIPGFIQIVVICMFIVIAVVIVVFILTLIGFSDCKTTVQAINTCQSMMVDFIDIYLFSKYLALRHECINDPSIEDGVEWIPSLERIKQIMGELSVGVNEEQDEAYSLAKGQIIYDMFEGEDLMQTLTDVRKKESGFEVHKMWQQPINFIDLMNNAANVAMDVSLEYWNQEEERSQQFLYYIRSNGPVTMVEAAKRMAIQFARNAVKSSTQNIIISAVLGVISLTIPISINLAQFMLTINRLKKERQAIFLKLVKTPKHDYLLLKKRLDDVDKDQDETEANASLTMEKKDSTLNMDIDDKDKIDEDFDNLEDVEEKEKEQEDEQHKDGQEDLLGGAMGMFSGMMSNMNMNNMTQQQLMQMQMMHLQMKMQQQQKDKEEEAKEGEEDDDEDDEDEDEDDSDDGSDTKRKKKEKKKKNQTQKGKDNKKTDDTKDDKEKEGDKDQQNKEKDLTDRVMKISSYIPTSFYIRMIIGFAMVIIFPAVFTVLSIVSQLLVIEYNEAIFLAGYRSTVQGLCQLCVVVIVQPPTQDIIGHFPNFKTEIATNPVWNDISHFTMHHELRVSMLDKAITFLTTLNQIVLYGKSKYDPEALTGDSQIDELSSPRTLKKGSGTQQIQYEPTEIFIHRDGDELLEHRIYSINGPFNGLEALHALFMQSAKLIVEDSRDPNTPMPTLSSTAVQDMATLFIFDMR</sequence>
<dbReference type="Pfam" id="PF25474">
    <property type="entry name" value="TPR_TmcB"/>
    <property type="match status" value="1"/>
</dbReference>
<name>A0A5J4VJ54_9EUKA</name>
<evidence type="ECO:0000259" key="3">
    <source>
        <dbReference type="Pfam" id="PF25474"/>
    </source>
</evidence>
<feature type="transmembrane region" description="Helical" evidence="2">
    <location>
        <begin position="112"/>
        <end position="131"/>
    </location>
</feature>
<evidence type="ECO:0000256" key="1">
    <source>
        <dbReference type="SAM" id="MobiDB-lite"/>
    </source>
</evidence>
<feature type="transmembrane region" description="Helical" evidence="2">
    <location>
        <begin position="903"/>
        <end position="927"/>
    </location>
</feature>
<feature type="transmembrane region" description="Helical" evidence="2">
    <location>
        <begin position="143"/>
        <end position="163"/>
    </location>
</feature>
<reference evidence="4 5" key="1">
    <citation type="submission" date="2019-03" db="EMBL/GenBank/DDBJ databases">
        <title>Single cell metagenomics reveals metabolic interactions within the superorganism composed of flagellate Streblomastix strix and complex community of Bacteroidetes bacteria on its surface.</title>
        <authorList>
            <person name="Treitli S.C."/>
            <person name="Kolisko M."/>
            <person name="Husnik F."/>
            <person name="Keeling P."/>
            <person name="Hampl V."/>
        </authorList>
    </citation>
    <scope>NUCLEOTIDE SEQUENCE [LARGE SCALE GENOMIC DNA]</scope>
    <source>
        <strain evidence="4">ST1C</strain>
    </source>
</reference>
<feature type="compositionally biased region" description="Low complexity" evidence="1">
    <location>
        <begin position="391"/>
        <end position="403"/>
    </location>
</feature>
<accession>A0A5J4VJ54</accession>
<feature type="compositionally biased region" description="Basic and acidic residues" evidence="1">
    <location>
        <begin position="1005"/>
        <end position="1019"/>
    </location>
</feature>
<keyword evidence="2" id="KW-1133">Transmembrane helix</keyword>
<dbReference type="GO" id="GO:0031213">
    <property type="term" value="C:RSF complex"/>
    <property type="evidence" value="ECO:0007669"/>
    <property type="project" value="InterPro"/>
</dbReference>
<comment type="caution">
    <text evidence="4">The sequence shown here is derived from an EMBL/GenBank/DDBJ whole genome shotgun (WGS) entry which is preliminary data.</text>
</comment>
<feature type="transmembrane region" description="Helical" evidence="2">
    <location>
        <begin position="696"/>
        <end position="722"/>
    </location>
</feature>
<feature type="compositionally biased region" description="Low complexity" evidence="1">
    <location>
        <begin position="653"/>
        <end position="668"/>
    </location>
</feature>